<proteinExistence type="predicted"/>
<evidence type="ECO:0000313" key="3">
    <source>
        <dbReference type="Proteomes" id="UP000476176"/>
    </source>
</evidence>
<dbReference type="AlphaFoldDB" id="A0A6G0KC70"/>
<comment type="caution">
    <text evidence="1">The sequence shown here is derived from an EMBL/GenBank/DDBJ whole genome shotgun (WGS) entry which is preliminary data.</text>
</comment>
<dbReference type="EMBL" id="QXFX01001937">
    <property type="protein sequence ID" value="KAE9082788.1"/>
    <property type="molecule type" value="Genomic_DNA"/>
</dbReference>
<accession>A0A6G0KC70</accession>
<protein>
    <submittedName>
        <fullName evidence="1">Uncharacterized protein</fullName>
    </submittedName>
</protein>
<evidence type="ECO:0000313" key="2">
    <source>
        <dbReference type="EMBL" id="KAE9188272.1"/>
    </source>
</evidence>
<evidence type="ECO:0000313" key="1">
    <source>
        <dbReference type="EMBL" id="KAE9082788.1"/>
    </source>
</evidence>
<reference evidence="3 4" key="1">
    <citation type="submission" date="2018-09" db="EMBL/GenBank/DDBJ databases">
        <title>Genomic investigation of the strawberry pathogen Phytophthora fragariae indicates pathogenicity is determined by transcriptional variation in three key races.</title>
        <authorList>
            <person name="Adams T.M."/>
            <person name="Armitage A.D."/>
            <person name="Sobczyk M.K."/>
            <person name="Bates H.J."/>
            <person name="Dunwell J.M."/>
            <person name="Nellist C.F."/>
            <person name="Harrison R.J."/>
        </authorList>
    </citation>
    <scope>NUCLEOTIDE SEQUENCE [LARGE SCALE GENOMIC DNA]</scope>
    <source>
        <strain evidence="2 3">BC-23</strain>
        <strain evidence="1 4">ONT-3</strain>
    </source>
</reference>
<dbReference type="EMBL" id="QXGC01002276">
    <property type="protein sequence ID" value="KAE9188272.1"/>
    <property type="molecule type" value="Genomic_DNA"/>
</dbReference>
<dbReference type="Proteomes" id="UP000488956">
    <property type="component" value="Unassembled WGS sequence"/>
</dbReference>
<gene>
    <name evidence="2" type="ORF">PF004_g22556</name>
    <name evidence="1" type="ORF">PF010_g21452</name>
</gene>
<name>A0A6G0KC70_9STRA</name>
<organism evidence="1 4">
    <name type="scientific">Phytophthora fragariae</name>
    <dbReference type="NCBI Taxonomy" id="53985"/>
    <lineage>
        <taxon>Eukaryota</taxon>
        <taxon>Sar</taxon>
        <taxon>Stramenopiles</taxon>
        <taxon>Oomycota</taxon>
        <taxon>Peronosporomycetes</taxon>
        <taxon>Peronosporales</taxon>
        <taxon>Peronosporaceae</taxon>
        <taxon>Phytophthora</taxon>
    </lineage>
</organism>
<evidence type="ECO:0000313" key="4">
    <source>
        <dbReference type="Proteomes" id="UP000488956"/>
    </source>
</evidence>
<dbReference type="Proteomes" id="UP000476176">
    <property type="component" value="Unassembled WGS sequence"/>
</dbReference>
<sequence>MGGAETVELCLSVSMHVLMGLQLATQPGDLTFRVGSCRPRLIPFSGEPIHDRSHGVCRRNRRGRDPALSLHQGCLDTRQAGLGQLQIVLGVPACTIQIVVILLELFDLRSGQTHLLR</sequence>